<dbReference type="PANTHER" id="PTHR34659:SF8">
    <property type="entry name" value="(RAPE) HYPOTHETICAL PROTEIN"/>
    <property type="match status" value="1"/>
</dbReference>
<dbReference type="OMA" id="YLEFGIH"/>
<evidence type="ECO:0000313" key="2">
    <source>
        <dbReference type="Proteomes" id="UP000188354"/>
    </source>
</evidence>
<dbReference type="InterPro" id="IPR053273">
    <property type="entry name" value="CST_Regulator"/>
</dbReference>
<dbReference type="AlphaFoldDB" id="A0A1J7GS80"/>
<organism evidence="1 2">
    <name type="scientific">Lupinus angustifolius</name>
    <name type="common">Narrow-leaved blue lupine</name>
    <dbReference type="NCBI Taxonomy" id="3871"/>
    <lineage>
        <taxon>Eukaryota</taxon>
        <taxon>Viridiplantae</taxon>
        <taxon>Streptophyta</taxon>
        <taxon>Embryophyta</taxon>
        <taxon>Tracheophyta</taxon>
        <taxon>Spermatophyta</taxon>
        <taxon>Magnoliopsida</taxon>
        <taxon>eudicotyledons</taxon>
        <taxon>Gunneridae</taxon>
        <taxon>Pentapetalae</taxon>
        <taxon>rosids</taxon>
        <taxon>fabids</taxon>
        <taxon>Fabales</taxon>
        <taxon>Fabaceae</taxon>
        <taxon>Papilionoideae</taxon>
        <taxon>50 kb inversion clade</taxon>
        <taxon>genistoids sensu lato</taxon>
        <taxon>core genistoids</taxon>
        <taxon>Genisteae</taxon>
        <taxon>Lupinus</taxon>
    </lineage>
</organism>
<reference evidence="1 2" key="1">
    <citation type="journal article" date="2017" name="Plant Biotechnol. J.">
        <title>A comprehensive draft genome sequence for lupin (Lupinus angustifolius), an emerging health food: insights into plant-microbe interactions and legume evolution.</title>
        <authorList>
            <person name="Hane J.K."/>
            <person name="Ming Y."/>
            <person name="Kamphuis L.G."/>
            <person name="Nelson M.N."/>
            <person name="Garg G."/>
            <person name="Atkins C.A."/>
            <person name="Bayer P.E."/>
            <person name="Bravo A."/>
            <person name="Bringans S."/>
            <person name="Cannon S."/>
            <person name="Edwards D."/>
            <person name="Foley R."/>
            <person name="Gao L.L."/>
            <person name="Harrison M.J."/>
            <person name="Huang W."/>
            <person name="Hurgobin B."/>
            <person name="Li S."/>
            <person name="Liu C.W."/>
            <person name="McGrath A."/>
            <person name="Morahan G."/>
            <person name="Murray J."/>
            <person name="Weller J."/>
            <person name="Jian J."/>
            <person name="Singh K.B."/>
        </authorList>
    </citation>
    <scope>NUCLEOTIDE SEQUENCE [LARGE SCALE GENOMIC DNA]</scope>
    <source>
        <strain evidence="2">cv. Tanjil</strain>
        <tissue evidence="1">Whole plant</tissue>
    </source>
</reference>
<protein>
    <submittedName>
        <fullName evidence="1">Uncharacterized protein</fullName>
    </submittedName>
</protein>
<gene>
    <name evidence="1" type="ORF">TanjilG_31839</name>
</gene>
<dbReference type="GO" id="GO:0005776">
    <property type="term" value="C:autophagosome"/>
    <property type="evidence" value="ECO:0007669"/>
    <property type="project" value="TreeGrafter"/>
</dbReference>
<sequence>MDVKGITWVGNIYQKFENMCLEEVEDKMFEDAVKYVENQMQSVGESVKKIYSDVMHDLLPPSSCDLDEKITSELPIDQYTDDGFCKKEFQGSENITVKDDTKQTSEDSRINRDNDITLVASCDTDALFTAASGNCIKGDKFISHAKLVGNTKVAKSLGGDESQKDTKVPASIVVSEITLLETGACRTSQSCEHSNDNQNPAVTVSKPDFAEVTRLASVAASDEDIPNVMVLVKLTEAKEMDKCYSSCALFGDLDETWILDAAKTDTALDHGHKQDNEQKLEETCVMVTRDELRLFPKTAASLKTNKKNTRQSFSLSKKSSRKQEYKELAILHGNNAKGKGDCMENLCPTLMKDQETLLLPDISEAEWELL</sequence>
<accession>A0A1J7GS80</accession>
<dbReference type="Proteomes" id="UP000188354">
    <property type="component" value="Chromosome LG10"/>
</dbReference>
<name>A0A1J7GS80_LUPAN</name>
<proteinExistence type="predicted"/>
<dbReference type="PANTHER" id="PTHR34659">
    <property type="entry name" value="BNAA05G11610D PROTEIN"/>
    <property type="match status" value="1"/>
</dbReference>
<dbReference type="GO" id="GO:0061908">
    <property type="term" value="C:phagophore"/>
    <property type="evidence" value="ECO:0007669"/>
    <property type="project" value="TreeGrafter"/>
</dbReference>
<dbReference type="EMBL" id="CM007370">
    <property type="protein sequence ID" value="OIW03392.1"/>
    <property type="molecule type" value="Genomic_DNA"/>
</dbReference>
<evidence type="ECO:0000313" key="1">
    <source>
        <dbReference type="EMBL" id="OIW03392.1"/>
    </source>
</evidence>
<dbReference type="Gramene" id="OIW03392">
    <property type="protein sequence ID" value="OIW03392"/>
    <property type="gene ID" value="TanjilG_31839"/>
</dbReference>
<dbReference type="GO" id="GO:0006950">
    <property type="term" value="P:response to stress"/>
    <property type="evidence" value="ECO:0007669"/>
    <property type="project" value="TreeGrafter"/>
</dbReference>
<keyword evidence="2" id="KW-1185">Reference proteome</keyword>